<evidence type="ECO:0000313" key="1">
    <source>
        <dbReference type="EMBL" id="MXR19937.1"/>
    </source>
</evidence>
<dbReference type="EMBL" id="WUUU01000021">
    <property type="protein sequence ID" value="MXR19937.1"/>
    <property type="molecule type" value="Genomic_DNA"/>
</dbReference>
<comment type="caution">
    <text evidence="1">The sequence shown here is derived from an EMBL/GenBank/DDBJ whole genome shotgun (WGS) entry which is preliminary data.</text>
</comment>
<evidence type="ECO:0000313" key="2">
    <source>
        <dbReference type="Proteomes" id="UP000471521"/>
    </source>
</evidence>
<keyword evidence="1" id="KW-0067">ATP-binding</keyword>
<protein>
    <submittedName>
        <fullName evidence="1">Helicase</fullName>
    </submittedName>
</protein>
<proteinExistence type="predicted"/>
<dbReference type="Proteomes" id="UP000471521">
    <property type="component" value="Unassembled WGS sequence"/>
</dbReference>
<dbReference type="GO" id="GO:0004386">
    <property type="term" value="F:helicase activity"/>
    <property type="evidence" value="ECO:0007669"/>
    <property type="project" value="UniProtKB-KW"/>
</dbReference>
<keyword evidence="1" id="KW-0347">Helicase</keyword>
<gene>
    <name evidence="1" type="ORF">GRX66_04725</name>
</gene>
<reference evidence="1 2" key="1">
    <citation type="submission" date="2019-12" db="EMBL/GenBank/DDBJ databases">
        <title>Isolation and characterization of three novel carbon monoxide-oxidizing members of Halobacteria from salione crusts and soils.</title>
        <authorList>
            <person name="Myers M.R."/>
            <person name="King G.M."/>
        </authorList>
    </citation>
    <scope>NUCLEOTIDE SEQUENCE [LARGE SCALE GENOMIC DNA]</scope>
    <source>
        <strain evidence="1 2">PCN9</strain>
    </source>
</reference>
<accession>A0A6B0SG14</accession>
<dbReference type="Pfam" id="PF19131">
    <property type="entry name" value="DUF5814"/>
    <property type="match status" value="1"/>
</dbReference>
<keyword evidence="2" id="KW-1185">Reference proteome</keyword>
<name>A0A6B0SG14_9EURY</name>
<keyword evidence="1" id="KW-0547">Nucleotide-binding</keyword>
<sequence length="150" mass="17132">MAVTDKIYVKNHRQIASQIDTRFPKSAFSGATLDILFTGDLSDLDETTRDKVLDFAEDFLDCGCDSNPYCGHPERKFVRYLLDLRAQGLDPESMVNVMTDDYMVYAYPGDLYSFLDDAVRTLEAVEDLAEVDDRPDEADRASRKKRELTR</sequence>
<keyword evidence="1" id="KW-0378">Hydrolase</keyword>
<organism evidence="1 2">
    <name type="scientific">Halobacterium bonnevillei</name>
    <dbReference type="NCBI Taxonomy" id="2692200"/>
    <lineage>
        <taxon>Archaea</taxon>
        <taxon>Methanobacteriati</taxon>
        <taxon>Methanobacteriota</taxon>
        <taxon>Stenosarchaea group</taxon>
        <taxon>Halobacteria</taxon>
        <taxon>Halobacteriales</taxon>
        <taxon>Halobacteriaceae</taxon>
        <taxon>Halobacterium</taxon>
    </lineage>
</organism>
<dbReference type="RefSeq" id="WP_325063964.1">
    <property type="nucleotide sequence ID" value="NZ_WUUU01000021.1"/>
</dbReference>
<dbReference type="InterPro" id="IPR043852">
    <property type="entry name" value="DUF5814"/>
</dbReference>
<dbReference type="AlphaFoldDB" id="A0A6B0SG14"/>